<protein>
    <recommendedName>
        <fullName evidence="6">Aminoacyl-tRNA synthetase class II (D/K/N) domain-containing protein</fullName>
    </recommendedName>
</protein>
<dbReference type="GO" id="GO:0005739">
    <property type="term" value="C:mitochondrion"/>
    <property type="evidence" value="ECO:0007669"/>
    <property type="project" value="TreeGrafter"/>
</dbReference>
<proteinExistence type="predicted"/>
<dbReference type="AlphaFoldDB" id="A0AAN8IV76"/>
<feature type="domain" description="Aminoacyl-tRNA synthetase class II (D/K/N)" evidence="6">
    <location>
        <begin position="1"/>
        <end position="181"/>
    </location>
</feature>
<dbReference type="PANTHER" id="PTHR22594">
    <property type="entry name" value="ASPARTYL/LYSYL-TRNA SYNTHETASE"/>
    <property type="match status" value="1"/>
</dbReference>
<dbReference type="GO" id="GO:0005524">
    <property type="term" value="F:ATP binding"/>
    <property type="evidence" value="ECO:0007669"/>
    <property type="project" value="UniProtKB-KW"/>
</dbReference>
<dbReference type="SUPFAM" id="SSF55681">
    <property type="entry name" value="Class II aaRS and biotin synthetases"/>
    <property type="match status" value="1"/>
</dbReference>
<evidence type="ECO:0000256" key="5">
    <source>
        <dbReference type="ARBA" id="ARBA00023146"/>
    </source>
</evidence>
<gene>
    <name evidence="7" type="ORF">GCK32_014397</name>
</gene>
<evidence type="ECO:0000259" key="6">
    <source>
        <dbReference type="Pfam" id="PF00152"/>
    </source>
</evidence>
<evidence type="ECO:0000256" key="2">
    <source>
        <dbReference type="ARBA" id="ARBA00022741"/>
    </source>
</evidence>
<evidence type="ECO:0000313" key="8">
    <source>
        <dbReference type="Proteomes" id="UP001331761"/>
    </source>
</evidence>
<keyword evidence="5" id="KW-0030">Aminoacyl-tRNA synthetase</keyword>
<reference evidence="7 8" key="1">
    <citation type="submission" date="2019-10" db="EMBL/GenBank/DDBJ databases">
        <title>Assembly and Annotation for the nematode Trichostrongylus colubriformis.</title>
        <authorList>
            <person name="Martin J."/>
        </authorList>
    </citation>
    <scope>NUCLEOTIDE SEQUENCE [LARGE SCALE GENOMIC DNA]</scope>
    <source>
        <strain evidence="7">G859</strain>
        <tissue evidence="7">Whole worm</tissue>
    </source>
</reference>
<evidence type="ECO:0000256" key="4">
    <source>
        <dbReference type="ARBA" id="ARBA00022917"/>
    </source>
</evidence>
<dbReference type="InterPro" id="IPR004364">
    <property type="entry name" value="Aa-tRNA-synt_II"/>
</dbReference>
<dbReference type="EMBL" id="WIXE01004737">
    <property type="protein sequence ID" value="KAK5982787.1"/>
    <property type="molecule type" value="Genomic_DNA"/>
</dbReference>
<dbReference type="Pfam" id="PF00152">
    <property type="entry name" value="tRNA-synt_2"/>
    <property type="match status" value="1"/>
</dbReference>
<accession>A0AAN8IV76</accession>
<evidence type="ECO:0000313" key="7">
    <source>
        <dbReference type="EMBL" id="KAK5982787.1"/>
    </source>
</evidence>
<dbReference type="Gene3D" id="3.30.930.10">
    <property type="entry name" value="Bira Bifunctional Protein, Domain 2"/>
    <property type="match status" value="1"/>
</dbReference>
<dbReference type="PANTHER" id="PTHR22594:SF34">
    <property type="entry name" value="ASPARAGINE--TRNA LIGASE, MITOCHONDRIAL-RELATED"/>
    <property type="match status" value="1"/>
</dbReference>
<keyword evidence="3" id="KW-0067">ATP-binding</keyword>
<keyword evidence="2" id="KW-0547">Nucleotide-binding</keyword>
<feature type="non-terminal residue" evidence="7">
    <location>
        <position position="1"/>
    </location>
</feature>
<sequence>GISQVYTISTGLRADKQQSRNHLTEFKMLEAELAFCDNLETLLALTEDFVLSSIRSIIGDPDMADDLGLTSPYSSKEHLEFLKSIADGPLFPRLPYVDALQLLVDNNQKVSGRGFNKQNEAFLVKYHNSPVFITHFPSDQKPFYMKQSSDGKTESFDLLCPVVGEIAGGSIREPCVDALRKRSPNID</sequence>
<evidence type="ECO:0000256" key="1">
    <source>
        <dbReference type="ARBA" id="ARBA00022598"/>
    </source>
</evidence>
<comment type="caution">
    <text evidence="7">The sequence shown here is derived from an EMBL/GenBank/DDBJ whole genome shotgun (WGS) entry which is preliminary data.</text>
</comment>
<keyword evidence="1" id="KW-0436">Ligase</keyword>
<dbReference type="Proteomes" id="UP001331761">
    <property type="component" value="Unassembled WGS sequence"/>
</dbReference>
<organism evidence="7 8">
    <name type="scientific">Trichostrongylus colubriformis</name>
    <name type="common">Black scour worm</name>
    <dbReference type="NCBI Taxonomy" id="6319"/>
    <lineage>
        <taxon>Eukaryota</taxon>
        <taxon>Metazoa</taxon>
        <taxon>Ecdysozoa</taxon>
        <taxon>Nematoda</taxon>
        <taxon>Chromadorea</taxon>
        <taxon>Rhabditida</taxon>
        <taxon>Rhabditina</taxon>
        <taxon>Rhabditomorpha</taxon>
        <taxon>Strongyloidea</taxon>
        <taxon>Trichostrongylidae</taxon>
        <taxon>Trichostrongylus</taxon>
    </lineage>
</organism>
<dbReference type="GO" id="GO:0004816">
    <property type="term" value="F:asparagine-tRNA ligase activity"/>
    <property type="evidence" value="ECO:0007669"/>
    <property type="project" value="TreeGrafter"/>
</dbReference>
<keyword evidence="8" id="KW-1185">Reference proteome</keyword>
<keyword evidence="4" id="KW-0648">Protein biosynthesis</keyword>
<evidence type="ECO:0000256" key="3">
    <source>
        <dbReference type="ARBA" id="ARBA00022840"/>
    </source>
</evidence>
<name>A0AAN8IV76_TRICO</name>
<dbReference type="InterPro" id="IPR045864">
    <property type="entry name" value="aa-tRNA-synth_II/BPL/LPL"/>
</dbReference>
<dbReference type="GO" id="GO:0006421">
    <property type="term" value="P:asparaginyl-tRNA aminoacylation"/>
    <property type="evidence" value="ECO:0007669"/>
    <property type="project" value="TreeGrafter"/>
</dbReference>